<organism evidence="2 3">
    <name type="scientific">Pseudoalteromonas tunicata D2</name>
    <dbReference type="NCBI Taxonomy" id="87626"/>
    <lineage>
        <taxon>Bacteria</taxon>
        <taxon>Pseudomonadati</taxon>
        <taxon>Pseudomonadota</taxon>
        <taxon>Gammaproteobacteria</taxon>
        <taxon>Alteromonadales</taxon>
        <taxon>Pseudoalteromonadaceae</taxon>
        <taxon>Pseudoalteromonas</taxon>
    </lineage>
</organism>
<gene>
    <name evidence="2" type="ORF">PTD2_10664</name>
</gene>
<evidence type="ECO:0000313" key="3">
    <source>
        <dbReference type="Proteomes" id="UP000006201"/>
    </source>
</evidence>
<keyword evidence="1" id="KW-1133">Transmembrane helix</keyword>
<dbReference type="Proteomes" id="UP000006201">
    <property type="component" value="Unassembled WGS sequence"/>
</dbReference>
<dbReference type="STRING" id="87626.PTD2_10664"/>
<keyword evidence="1" id="KW-0472">Membrane</keyword>
<name>A4C5L7_9GAMM</name>
<comment type="caution">
    <text evidence="2">The sequence shown here is derived from an EMBL/GenBank/DDBJ whole genome shotgun (WGS) entry which is preliminary data.</text>
</comment>
<accession>A4C5L7</accession>
<evidence type="ECO:0000256" key="1">
    <source>
        <dbReference type="SAM" id="Phobius"/>
    </source>
</evidence>
<keyword evidence="3" id="KW-1185">Reference proteome</keyword>
<reference evidence="2 3" key="1">
    <citation type="submission" date="2006-02" db="EMBL/GenBank/DDBJ databases">
        <authorList>
            <person name="Moran M.A."/>
            <person name="Kjelleberg S."/>
            <person name="Egan S."/>
            <person name="Saunders N."/>
            <person name="Thomas T."/>
            <person name="Ferriera S."/>
            <person name="Johnson J."/>
            <person name="Kravitz S."/>
            <person name="Halpern A."/>
            <person name="Remington K."/>
            <person name="Beeson K."/>
            <person name="Tran B."/>
            <person name="Rogers Y.-H."/>
            <person name="Friedman R."/>
            <person name="Venter J.C."/>
        </authorList>
    </citation>
    <scope>NUCLEOTIDE SEQUENCE [LARGE SCALE GENOMIC DNA]</scope>
    <source>
        <strain evidence="2 3">D2</strain>
    </source>
</reference>
<keyword evidence="1" id="KW-0812">Transmembrane</keyword>
<dbReference type="AlphaFoldDB" id="A4C5L7"/>
<evidence type="ECO:0000313" key="2">
    <source>
        <dbReference type="EMBL" id="EAR29271.1"/>
    </source>
</evidence>
<dbReference type="EMBL" id="AAOH01000002">
    <property type="protein sequence ID" value="EAR29271.1"/>
    <property type="molecule type" value="Genomic_DNA"/>
</dbReference>
<sequence length="36" mass="4652">MLRFYFIILFYNNFISPLRLSIINNFLFYFYKKDIY</sequence>
<protein>
    <submittedName>
        <fullName evidence="2">Uncharacterized protein</fullName>
    </submittedName>
</protein>
<proteinExistence type="predicted"/>
<feature type="transmembrane region" description="Helical" evidence="1">
    <location>
        <begin position="6"/>
        <end position="31"/>
    </location>
</feature>
<dbReference type="HOGENOM" id="CLU_3357947_0_0_6"/>